<dbReference type="SUPFAM" id="SSF50621">
    <property type="entry name" value="Alanine racemase C-terminal domain-like"/>
    <property type="match status" value="1"/>
</dbReference>
<dbReference type="Gene3D" id="2.40.37.10">
    <property type="entry name" value="Lyase, Ornithine Decarboxylase, Chain A, domain 1"/>
    <property type="match status" value="1"/>
</dbReference>
<comment type="similarity">
    <text evidence="4 9">Belongs to the alanine racemase family.</text>
</comment>
<dbReference type="RefSeq" id="WP_230527013.1">
    <property type="nucleotide sequence ID" value="NZ_JAJGAK010000002.1"/>
</dbReference>
<dbReference type="Proteomes" id="UP001165293">
    <property type="component" value="Unassembled WGS sequence"/>
</dbReference>
<comment type="pathway">
    <text evidence="3">Cell wall biogenesis; peptidoglycan biosynthesis.</text>
</comment>
<dbReference type="HAMAP" id="MF_01201">
    <property type="entry name" value="Ala_racemase"/>
    <property type="match status" value="1"/>
</dbReference>
<reference evidence="11" key="1">
    <citation type="submission" date="2021-10" db="EMBL/GenBank/DDBJ databases">
        <authorList>
            <person name="Lyu M."/>
            <person name="Wang X."/>
            <person name="Meng X."/>
            <person name="Xu K."/>
        </authorList>
    </citation>
    <scope>NUCLEOTIDE SEQUENCE</scope>
    <source>
        <strain evidence="11">A6</strain>
    </source>
</reference>
<feature type="domain" description="Alanine racemase C-terminal" evidence="10">
    <location>
        <begin position="239"/>
        <end position="363"/>
    </location>
</feature>
<dbReference type="SUPFAM" id="SSF51419">
    <property type="entry name" value="PLP-binding barrel"/>
    <property type="match status" value="1"/>
</dbReference>
<evidence type="ECO:0000256" key="1">
    <source>
        <dbReference type="ARBA" id="ARBA00000316"/>
    </source>
</evidence>
<keyword evidence="7 9" id="KW-0413">Isomerase</keyword>
<accession>A0ABS8JII2</accession>
<dbReference type="NCBIfam" id="TIGR00492">
    <property type="entry name" value="alr"/>
    <property type="match status" value="1"/>
</dbReference>
<evidence type="ECO:0000256" key="5">
    <source>
        <dbReference type="ARBA" id="ARBA00013089"/>
    </source>
</evidence>
<comment type="function">
    <text evidence="9">Catalyzes the interconversion of L-alanine and D-alanine. May also act on other amino acids.</text>
</comment>
<protein>
    <recommendedName>
        <fullName evidence="5 9">Alanine racemase</fullName>
        <ecNumber evidence="5 9">5.1.1.1</ecNumber>
    </recommendedName>
</protein>
<dbReference type="SMART" id="SM01005">
    <property type="entry name" value="Ala_racemase_C"/>
    <property type="match status" value="1"/>
</dbReference>
<evidence type="ECO:0000256" key="6">
    <source>
        <dbReference type="ARBA" id="ARBA00022898"/>
    </source>
</evidence>
<dbReference type="InterPro" id="IPR029066">
    <property type="entry name" value="PLP-binding_barrel"/>
</dbReference>
<evidence type="ECO:0000259" key="10">
    <source>
        <dbReference type="SMART" id="SM01005"/>
    </source>
</evidence>
<sequence>MARPTSATIHNDALRHNLSQVRGRAPGSRVMAVVKADGYGHGLERVARALQGADAFGVAALSDAERLRAAGLSQPIVLLSGFDAADDIPQLRRLNVETVVHHATQLAMLEQAVEGDPIRCWLKVDSGMHRLGFAPEDVRDAYARLRAMSSVADGLVLMNHFASSDEFADAPGSGAQTKAQMRLFSDATAGLDGQRSLANSAAVLGWPDAHADWVRPGGALYGISVVDGTTGADFGLRPAMTLGTRLIAVNHVKQGERVGYSATWVCPEDMRIGVAAIGYGDGYPRHAPSGTHVLLDGRPAPIVGRVSMDLMTLDLRGHPEAKPGDPVVLWGEGLPVEAIAAAAGTIGYELVCSITRRVRFVEA</sequence>
<dbReference type="PROSITE" id="PS00395">
    <property type="entry name" value="ALANINE_RACEMASE"/>
    <property type="match status" value="1"/>
</dbReference>
<gene>
    <name evidence="11" type="primary">alr</name>
    <name evidence="11" type="ORF">LK996_09905</name>
</gene>
<evidence type="ECO:0000256" key="8">
    <source>
        <dbReference type="ARBA" id="ARBA00037912"/>
    </source>
</evidence>
<comment type="caution">
    <text evidence="11">The sequence shown here is derived from an EMBL/GenBank/DDBJ whole genome shotgun (WGS) entry which is preliminary data.</text>
</comment>
<dbReference type="EC" id="5.1.1.1" evidence="5 9"/>
<organism evidence="11 12">
    <name type="scientific">Noviluteimonas lactosilytica</name>
    <dbReference type="NCBI Taxonomy" id="2888523"/>
    <lineage>
        <taxon>Bacteria</taxon>
        <taxon>Pseudomonadati</taxon>
        <taxon>Pseudomonadota</taxon>
        <taxon>Gammaproteobacteria</taxon>
        <taxon>Lysobacterales</taxon>
        <taxon>Lysobacteraceae</taxon>
        <taxon>Noviluteimonas</taxon>
    </lineage>
</organism>
<dbReference type="Gene3D" id="3.20.20.10">
    <property type="entry name" value="Alanine racemase"/>
    <property type="match status" value="1"/>
</dbReference>
<evidence type="ECO:0000256" key="4">
    <source>
        <dbReference type="ARBA" id="ARBA00007880"/>
    </source>
</evidence>
<name>A0ABS8JII2_9GAMM</name>
<comment type="catalytic activity">
    <reaction evidence="1 9">
        <text>L-alanine = D-alanine</text>
        <dbReference type="Rhea" id="RHEA:20249"/>
        <dbReference type="ChEBI" id="CHEBI:57416"/>
        <dbReference type="ChEBI" id="CHEBI:57972"/>
        <dbReference type="EC" id="5.1.1.1"/>
    </reaction>
</comment>
<dbReference type="CDD" id="cd06827">
    <property type="entry name" value="PLPDE_III_AR_proteobact"/>
    <property type="match status" value="1"/>
</dbReference>
<dbReference type="PANTHER" id="PTHR30511">
    <property type="entry name" value="ALANINE RACEMASE"/>
    <property type="match status" value="1"/>
</dbReference>
<comment type="pathway">
    <text evidence="8 9">Amino-acid biosynthesis; D-alanine biosynthesis; D-alanine from L-alanine: step 1/1.</text>
</comment>
<evidence type="ECO:0000313" key="12">
    <source>
        <dbReference type="Proteomes" id="UP001165293"/>
    </source>
</evidence>
<dbReference type="Pfam" id="PF00842">
    <property type="entry name" value="Ala_racemase_C"/>
    <property type="match status" value="1"/>
</dbReference>
<evidence type="ECO:0000256" key="2">
    <source>
        <dbReference type="ARBA" id="ARBA00001933"/>
    </source>
</evidence>
<feature type="binding site" evidence="9">
    <location>
        <position position="130"/>
    </location>
    <ligand>
        <name>substrate</name>
    </ligand>
</feature>
<feature type="active site" description="Proton acceptor; specific for D-alanine" evidence="9">
    <location>
        <position position="35"/>
    </location>
</feature>
<dbReference type="InterPro" id="IPR000821">
    <property type="entry name" value="Ala_racemase"/>
</dbReference>
<dbReference type="InterPro" id="IPR011079">
    <property type="entry name" value="Ala_racemase_C"/>
</dbReference>
<evidence type="ECO:0000256" key="9">
    <source>
        <dbReference type="HAMAP-Rule" id="MF_01201"/>
    </source>
</evidence>
<dbReference type="PRINTS" id="PR00992">
    <property type="entry name" value="ALARACEMASE"/>
</dbReference>
<evidence type="ECO:0000256" key="3">
    <source>
        <dbReference type="ARBA" id="ARBA00004752"/>
    </source>
</evidence>
<evidence type="ECO:0000313" key="11">
    <source>
        <dbReference type="EMBL" id="MCC8363385.1"/>
    </source>
</evidence>
<dbReference type="InterPro" id="IPR009006">
    <property type="entry name" value="Ala_racemase/Decarboxylase_C"/>
</dbReference>
<keyword evidence="6 9" id="KW-0663">Pyridoxal phosphate</keyword>
<dbReference type="PANTHER" id="PTHR30511:SF4">
    <property type="entry name" value="ALANINE RACEMASE, BIOSYNTHETIC"/>
    <property type="match status" value="1"/>
</dbReference>
<feature type="binding site" evidence="9">
    <location>
        <position position="308"/>
    </location>
    <ligand>
        <name>substrate</name>
    </ligand>
</feature>
<evidence type="ECO:0000256" key="7">
    <source>
        <dbReference type="ARBA" id="ARBA00023235"/>
    </source>
</evidence>
<comment type="cofactor">
    <cofactor evidence="2 9">
        <name>pyridoxal 5'-phosphate</name>
        <dbReference type="ChEBI" id="CHEBI:597326"/>
    </cofactor>
</comment>
<dbReference type="Pfam" id="PF01168">
    <property type="entry name" value="Ala_racemase_N"/>
    <property type="match status" value="1"/>
</dbReference>
<feature type="active site" description="Proton acceptor; specific for L-alanine" evidence="9">
    <location>
        <position position="260"/>
    </location>
</feature>
<feature type="modified residue" description="N6-(pyridoxal phosphate)lysine" evidence="9">
    <location>
        <position position="35"/>
    </location>
</feature>
<dbReference type="GO" id="GO:0008784">
    <property type="term" value="F:alanine racemase activity"/>
    <property type="evidence" value="ECO:0007669"/>
    <property type="project" value="UniProtKB-EC"/>
</dbReference>
<proteinExistence type="inferred from homology"/>
<keyword evidence="12" id="KW-1185">Reference proteome</keyword>
<dbReference type="EMBL" id="JAJGAK010000002">
    <property type="protein sequence ID" value="MCC8363385.1"/>
    <property type="molecule type" value="Genomic_DNA"/>
</dbReference>
<dbReference type="InterPro" id="IPR020622">
    <property type="entry name" value="Ala_racemase_pyridoxalP-BS"/>
</dbReference>
<dbReference type="InterPro" id="IPR001608">
    <property type="entry name" value="Ala_racemase_N"/>
</dbReference>